<protein>
    <recommendedName>
        <fullName evidence="2">SIS domain-containing protein</fullName>
    </recommendedName>
</protein>
<evidence type="ECO:0000256" key="1">
    <source>
        <dbReference type="ARBA" id="ARBA00023277"/>
    </source>
</evidence>
<reference evidence="3" key="2">
    <citation type="submission" date="2020-09" db="EMBL/GenBank/DDBJ databases">
        <authorList>
            <person name="Sun Q."/>
            <person name="Kim S."/>
        </authorList>
    </citation>
    <scope>NUCLEOTIDE SEQUENCE</scope>
    <source>
        <strain evidence="3">KCTC 12870</strain>
    </source>
</reference>
<name>A0A8J3DJH7_9BACT</name>
<organism evidence="3 4">
    <name type="scientific">Cerasicoccus arenae</name>
    <dbReference type="NCBI Taxonomy" id="424488"/>
    <lineage>
        <taxon>Bacteria</taxon>
        <taxon>Pseudomonadati</taxon>
        <taxon>Verrucomicrobiota</taxon>
        <taxon>Opitutia</taxon>
        <taxon>Puniceicoccales</taxon>
        <taxon>Cerasicoccaceae</taxon>
        <taxon>Cerasicoccus</taxon>
    </lineage>
</organism>
<proteinExistence type="predicted"/>
<dbReference type="Proteomes" id="UP000642829">
    <property type="component" value="Unassembled WGS sequence"/>
</dbReference>
<evidence type="ECO:0000259" key="2">
    <source>
        <dbReference type="PROSITE" id="PS51464"/>
    </source>
</evidence>
<dbReference type="AlphaFoldDB" id="A0A8J3DJH7"/>
<dbReference type="SUPFAM" id="SSF53697">
    <property type="entry name" value="SIS domain"/>
    <property type="match status" value="1"/>
</dbReference>
<dbReference type="GO" id="GO:0005829">
    <property type="term" value="C:cytosol"/>
    <property type="evidence" value="ECO:0007669"/>
    <property type="project" value="TreeGrafter"/>
</dbReference>
<dbReference type="RefSeq" id="WP_189516044.1">
    <property type="nucleotide sequence ID" value="NZ_BMXG01000019.1"/>
</dbReference>
<dbReference type="PROSITE" id="PS51464">
    <property type="entry name" value="SIS"/>
    <property type="match status" value="1"/>
</dbReference>
<keyword evidence="4" id="KW-1185">Reference proteome</keyword>
<evidence type="ECO:0000313" key="3">
    <source>
        <dbReference type="EMBL" id="GHC08108.1"/>
    </source>
</evidence>
<reference evidence="3" key="1">
    <citation type="journal article" date="2014" name="Int. J. Syst. Evol. Microbiol.">
        <title>Complete genome sequence of Corynebacterium casei LMG S-19264T (=DSM 44701T), isolated from a smear-ripened cheese.</title>
        <authorList>
            <consortium name="US DOE Joint Genome Institute (JGI-PGF)"/>
            <person name="Walter F."/>
            <person name="Albersmeier A."/>
            <person name="Kalinowski J."/>
            <person name="Ruckert C."/>
        </authorList>
    </citation>
    <scope>NUCLEOTIDE SEQUENCE</scope>
    <source>
        <strain evidence="3">KCTC 12870</strain>
    </source>
</reference>
<dbReference type="InterPro" id="IPR040190">
    <property type="entry name" value="MURQ/GCKR"/>
</dbReference>
<dbReference type="GO" id="GO:0019899">
    <property type="term" value="F:enzyme binding"/>
    <property type="evidence" value="ECO:0007669"/>
    <property type="project" value="TreeGrafter"/>
</dbReference>
<gene>
    <name evidence="3" type="ORF">GCM10007047_26650</name>
</gene>
<dbReference type="GO" id="GO:0070095">
    <property type="term" value="F:fructose-6-phosphate binding"/>
    <property type="evidence" value="ECO:0007669"/>
    <property type="project" value="TreeGrafter"/>
</dbReference>
<dbReference type="PANTHER" id="PTHR10088">
    <property type="entry name" value="GLUCOKINASE REGULATORY PROTEIN"/>
    <property type="match status" value="1"/>
</dbReference>
<comment type="caution">
    <text evidence="3">The sequence shown here is derived from an EMBL/GenBank/DDBJ whole genome shotgun (WGS) entry which is preliminary data.</text>
</comment>
<evidence type="ECO:0000313" key="4">
    <source>
        <dbReference type="Proteomes" id="UP000642829"/>
    </source>
</evidence>
<dbReference type="Pfam" id="PF22645">
    <property type="entry name" value="GKRP_SIS_N"/>
    <property type="match status" value="1"/>
</dbReference>
<keyword evidence="1" id="KW-0119">Carbohydrate metabolism</keyword>
<dbReference type="Gene3D" id="3.40.50.10490">
    <property type="entry name" value="Glucose-6-phosphate isomerase like protein, domain 1"/>
    <property type="match status" value="2"/>
</dbReference>
<sequence length="519" mass="57411">MKTAESADEFLACSADFQLGQLDTEQSHPLTQHLSQQCQSDLPAAINALKTVDQQALATMSQLTSPAANLIADIHTVFNSGGRIFLAGCGATGRLSIALETFCREGLVPLAFKDRVIGFMAGGDAALIRSIEGFEDFPEYGTRQLHELGFGANDLLIASTEGGETPWVIGVTEEAARISRMAPWFCYCNPDELLRQLVERSRCVIDHPGIRKWNLAVGPMGIAGSTRMQASTVLQYAIGLTLELAAKEDFATQSFSNRLKCFRATVDRSDWNFLVEFIVRESEIYQGGDRTLYITDDYGVTVLTDTTERAPTFSLSIFERYVGEATTEPLSLCYLTLPTEPAAALAWRRLLRREPRCLTWPENLPVTRREQLMGYDISSNAARHRAQSCGEARHHCFSIDHVDGAVGWSLDRLAAEAVPAGLPLLESQLLLKILLNAHSTLVMGRLSRYAGNLMTYVKPSNNKLIDRAIRYIQTLQCEAGGTKTDYAVVCRELYRQRETLAPDEPIVLKTLNALKLQHG</sequence>
<dbReference type="PANTHER" id="PTHR10088:SF4">
    <property type="entry name" value="GLUCOKINASE REGULATORY PROTEIN"/>
    <property type="match status" value="1"/>
</dbReference>
<dbReference type="GO" id="GO:0030246">
    <property type="term" value="F:carbohydrate binding"/>
    <property type="evidence" value="ECO:0007669"/>
    <property type="project" value="TreeGrafter"/>
</dbReference>
<dbReference type="EMBL" id="BMXG01000019">
    <property type="protein sequence ID" value="GHC08108.1"/>
    <property type="molecule type" value="Genomic_DNA"/>
</dbReference>
<accession>A0A8J3DJH7</accession>
<dbReference type="GO" id="GO:1901135">
    <property type="term" value="P:carbohydrate derivative metabolic process"/>
    <property type="evidence" value="ECO:0007669"/>
    <property type="project" value="InterPro"/>
</dbReference>
<dbReference type="GO" id="GO:0004857">
    <property type="term" value="F:enzyme inhibitor activity"/>
    <property type="evidence" value="ECO:0007669"/>
    <property type="project" value="TreeGrafter"/>
</dbReference>
<dbReference type="InterPro" id="IPR001347">
    <property type="entry name" value="SIS_dom"/>
</dbReference>
<dbReference type="GO" id="GO:0042593">
    <property type="term" value="P:glucose homeostasis"/>
    <property type="evidence" value="ECO:0007669"/>
    <property type="project" value="TreeGrafter"/>
</dbReference>
<dbReference type="InterPro" id="IPR046348">
    <property type="entry name" value="SIS_dom_sf"/>
</dbReference>
<feature type="domain" description="SIS" evidence="2">
    <location>
        <begin position="74"/>
        <end position="252"/>
    </location>
</feature>
<dbReference type="GO" id="GO:0009750">
    <property type="term" value="P:response to fructose"/>
    <property type="evidence" value="ECO:0007669"/>
    <property type="project" value="TreeGrafter"/>
</dbReference>